<name>A0A2P2K7L3_RHIMU</name>
<feature type="coiled-coil region" evidence="5">
    <location>
        <begin position="104"/>
        <end position="131"/>
    </location>
</feature>
<comment type="function">
    <text evidence="4">Leucine-rich repeat protein that likely mediates protein interactions, possibly in the context of signal transduction.</text>
</comment>
<organism evidence="6">
    <name type="scientific">Rhizophora mucronata</name>
    <name type="common">Asiatic mangrove</name>
    <dbReference type="NCBI Taxonomy" id="61149"/>
    <lineage>
        <taxon>Eukaryota</taxon>
        <taxon>Viridiplantae</taxon>
        <taxon>Streptophyta</taxon>
        <taxon>Embryophyta</taxon>
        <taxon>Tracheophyta</taxon>
        <taxon>Spermatophyta</taxon>
        <taxon>Magnoliopsida</taxon>
        <taxon>eudicotyledons</taxon>
        <taxon>Gunneridae</taxon>
        <taxon>Pentapetalae</taxon>
        <taxon>rosids</taxon>
        <taxon>fabids</taxon>
        <taxon>Malpighiales</taxon>
        <taxon>Rhizophoraceae</taxon>
        <taxon>Rhizophora</taxon>
    </lineage>
</organism>
<sequence>MDPKELPILSNLLPQIDQSSHLPNPEVNQSSLTRFRHLNNPKVASLLTQAVPTSLTQTHALLRAMGPRPDPDVVSTARSRMAQVQELGGGSGGGGKEVEIYRAAVRLEEIYEEHERELRDVEERLAGVYREVVEREIEDFQWNEEVVAVLKETQSGEVVERLDLSDRQLTLIPEAFGTLHGLLLLNLSHNQLQVLPDSIAGLEKLEQLDISSNILKSLPESIGLLRKLKVLNVSGNKLKALPESIALCSSLVELDASFNNLMSLPTNIGYGLMNLERLSIQLNKIRFLPQSICEMKSLRYLDVHFNELRGLPHAIRRLLTLEVLNASSNFSDFTELPETIGDLTNLRELDLSNNQIRVLPYSVCRLQNLSKLNLDENPLIIPPKDVVNKGVKAIREIMEKMWQDMIAEQQQRSMQEANQQEAQPGWLAWGTSWFNNLVTGVSQGVSGYLGGEKAPRDPYLDQLL</sequence>
<evidence type="ECO:0000256" key="3">
    <source>
        <dbReference type="ARBA" id="ARBA00023786"/>
    </source>
</evidence>
<dbReference type="Pfam" id="PF13855">
    <property type="entry name" value="LRR_8"/>
    <property type="match status" value="3"/>
</dbReference>
<keyword evidence="1" id="KW-0433">Leucine-rich repeat</keyword>
<accession>A0A2P2K7L3</accession>
<evidence type="ECO:0000256" key="4">
    <source>
        <dbReference type="ARBA" id="ARBA00037519"/>
    </source>
</evidence>
<dbReference type="EMBL" id="GGEC01021256">
    <property type="protein sequence ID" value="MBX01740.1"/>
    <property type="molecule type" value="Transcribed_RNA"/>
</dbReference>
<dbReference type="PANTHER" id="PTHR48051">
    <property type="match status" value="1"/>
</dbReference>
<proteinExistence type="inferred from homology"/>
<keyword evidence="5" id="KW-0175">Coiled coil</keyword>
<dbReference type="SMART" id="SM00369">
    <property type="entry name" value="LRR_TYP"/>
    <property type="match status" value="7"/>
</dbReference>
<protein>
    <submittedName>
        <fullName evidence="6">Uncharacterized protein MANES_13G024100</fullName>
    </submittedName>
</protein>
<evidence type="ECO:0000256" key="1">
    <source>
        <dbReference type="ARBA" id="ARBA00022614"/>
    </source>
</evidence>
<dbReference type="InterPro" id="IPR050216">
    <property type="entry name" value="LRR_domain-containing"/>
</dbReference>
<dbReference type="InterPro" id="IPR001611">
    <property type="entry name" value="Leu-rich_rpt"/>
</dbReference>
<dbReference type="AlphaFoldDB" id="A0A2P2K7L3"/>
<evidence type="ECO:0000256" key="5">
    <source>
        <dbReference type="SAM" id="Coils"/>
    </source>
</evidence>
<keyword evidence="2" id="KW-0677">Repeat</keyword>
<dbReference type="SUPFAM" id="SSF52058">
    <property type="entry name" value="L domain-like"/>
    <property type="match status" value="1"/>
</dbReference>
<dbReference type="PANTHER" id="PTHR48051:SF54">
    <property type="entry name" value="LEUCINE-RICH REPEAT-CONTAINING PROTEIN"/>
    <property type="match status" value="1"/>
</dbReference>
<dbReference type="FunFam" id="3.80.10.10:FF:000405">
    <property type="entry name" value="Plant intracellular Ras-group-related LRR protein 4"/>
    <property type="match status" value="1"/>
</dbReference>
<reference evidence="6" key="1">
    <citation type="submission" date="2018-02" db="EMBL/GenBank/DDBJ databases">
        <title>Rhizophora mucronata_Transcriptome.</title>
        <authorList>
            <person name="Meera S.P."/>
            <person name="Sreeshan A."/>
            <person name="Augustine A."/>
        </authorList>
    </citation>
    <scope>NUCLEOTIDE SEQUENCE</scope>
    <source>
        <tissue evidence="6">Leaf</tissue>
    </source>
</reference>
<dbReference type="InterPro" id="IPR003591">
    <property type="entry name" value="Leu-rich_rpt_typical-subtyp"/>
</dbReference>
<evidence type="ECO:0000256" key="2">
    <source>
        <dbReference type="ARBA" id="ARBA00022737"/>
    </source>
</evidence>
<dbReference type="PROSITE" id="PS51450">
    <property type="entry name" value="LRR"/>
    <property type="match status" value="3"/>
</dbReference>
<dbReference type="InterPro" id="IPR032675">
    <property type="entry name" value="LRR_dom_sf"/>
</dbReference>
<dbReference type="GO" id="GO:0005737">
    <property type="term" value="C:cytoplasm"/>
    <property type="evidence" value="ECO:0007669"/>
    <property type="project" value="TreeGrafter"/>
</dbReference>
<dbReference type="PRINTS" id="PR00019">
    <property type="entry name" value="LEURICHRPT"/>
</dbReference>
<comment type="similarity">
    <text evidence="3">Belongs to the SHOC2 family.</text>
</comment>
<dbReference type="SMART" id="SM00364">
    <property type="entry name" value="LRR_BAC"/>
    <property type="match status" value="8"/>
</dbReference>
<dbReference type="Gene3D" id="3.80.10.10">
    <property type="entry name" value="Ribonuclease Inhibitor"/>
    <property type="match status" value="1"/>
</dbReference>
<evidence type="ECO:0000313" key="6">
    <source>
        <dbReference type="EMBL" id="MBX01740.1"/>
    </source>
</evidence>